<gene>
    <name evidence="2" type="ORF">BLNAU_9757</name>
</gene>
<reference evidence="2 3" key="1">
    <citation type="journal article" date="2022" name="bioRxiv">
        <title>Genomics of Preaxostyla Flagellates Illuminates Evolutionary Transitions and the Path Towards Mitochondrial Loss.</title>
        <authorList>
            <person name="Novak L.V.F."/>
            <person name="Treitli S.C."/>
            <person name="Pyrih J."/>
            <person name="Halakuc P."/>
            <person name="Pipaliya S.V."/>
            <person name="Vacek V."/>
            <person name="Brzon O."/>
            <person name="Soukal P."/>
            <person name="Eme L."/>
            <person name="Dacks J.B."/>
            <person name="Karnkowska A."/>
            <person name="Elias M."/>
            <person name="Hampl V."/>
        </authorList>
    </citation>
    <scope>NUCLEOTIDE SEQUENCE [LARGE SCALE GENOMIC DNA]</scope>
    <source>
        <strain evidence="2">NAU3</strain>
        <tissue evidence="2">Gut</tissue>
    </source>
</reference>
<feature type="region of interest" description="Disordered" evidence="1">
    <location>
        <begin position="16"/>
        <end position="63"/>
    </location>
</feature>
<dbReference type="Proteomes" id="UP001281761">
    <property type="component" value="Unassembled WGS sequence"/>
</dbReference>
<keyword evidence="3" id="KW-1185">Reference proteome</keyword>
<proteinExistence type="predicted"/>
<accession>A0ABQ9XV51</accession>
<protein>
    <submittedName>
        <fullName evidence="2">Uncharacterized protein</fullName>
    </submittedName>
</protein>
<name>A0ABQ9XV51_9EUKA</name>
<organism evidence="2 3">
    <name type="scientific">Blattamonas nauphoetae</name>
    <dbReference type="NCBI Taxonomy" id="2049346"/>
    <lineage>
        <taxon>Eukaryota</taxon>
        <taxon>Metamonada</taxon>
        <taxon>Preaxostyla</taxon>
        <taxon>Oxymonadida</taxon>
        <taxon>Blattamonas</taxon>
    </lineage>
</organism>
<evidence type="ECO:0000313" key="2">
    <source>
        <dbReference type="EMBL" id="KAK2955364.1"/>
    </source>
</evidence>
<dbReference type="EMBL" id="JARBJD010000068">
    <property type="protein sequence ID" value="KAK2955364.1"/>
    <property type="molecule type" value="Genomic_DNA"/>
</dbReference>
<evidence type="ECO:0000256" key="1">
    <source>
        <dbReference type="SAM" id="MobiDB-lite"/>
    </source>
</evidence>
<sequence>MGTSIWRSRSVPVLQLPFHKPNRPPLLPTPLSNPDSLPAEFGGVSCGDGSQESETQQRQHRKVALPRFPEATSANAHPSTMTTDVPQLLLFLARQTDPPKEESSPLHRMTA</sequence>
<evidence type="ECO:0000313" key="3">
    <source>
        <dbReference type="Proteomes" id="UP001281761"/>
    </source>
</evidence>
<comment type="caution">
    <text evidence="2">The sequence shown here is derived from an EMBL/GenBank/DDBJ whole genome shotgun (WGS) entry which is preliminary data.</text>
</comment>